<protein>
    <submittedName>
        <fullName evidence="2">Uncharacterized protein</fullName>
    </submittedName>
</protein>
<sequence length="114" mass="12652">MRENGQNRQCRREPFQFLETYSSGKKYGFVACLLIRRVQAPAVAHKRRSLAMRANAAVMLPSAATGREAATATTFCLLKFEEFDDQLRAGSGHDPRETSQSADFAKPPNGKTCI</sequence>
<feature type="compositionally biased region" description="Basic and acidic residues" evidence="1">
    <location>
        <begin position="88"/>
        <end position="97"/>
    </location>
</feature>
<dbReference type="AlphaFoldDB" id="A0A090FX39"/>
<evidence type="ECO:0000256" key="1">
    <source>
        <dbReference type="SAM" id="MobiDB-lite"/>
    </source>
</evidence>
<feature type="region of interest" description="Disordered" evidence="1">
    <location>
        <begin position="88"/>
        <end position="114"/>
    </location>
</feature>
<dbReference type="EMBL" id="CCNE01000005">
    <property type="protein sequence ID" value="CDX51556.1"/>
    <property type="molecule type" value="Genomic_DNA"/>
</dbReference>
<dbReference type="Proteomes" id="UP000046122">
    <property type="component" value="Unassembled WGS sequence"/>
</dbReference>
<accession>A0A090FX39</accession>
<evidence type="ECO:0000313" key="3">
    <source>
        <dbReference type="Proteomes" id="UP000046122"/>
    </source>
</evidence>
<reference evidence="2 3" key="1">
    <citation type="submission" date="2014-08" db="EMBL/GenBank/DDBJ databases">
        <authorList>
            <person name="Moulin Lionel"/>
        </authorList>
    </citation>
    <scope>NUCLEOTIDE SEQUENCE [LARGE SCALE GENOMIC DNA]</scope>
</reference>
<proteinExistence type="predicted"/>
<name>A0A090FX39_MESPL</name>
<evidence type="ECO:0000313" key="2">
    <source>
        <dbReference type="EMBL" id="CDX51556.1"/>
    </source>
</evidence>
<gene>
    <name evidence="2" type="ORF">MPL3365_130525</name>
</gene>
<organism evidence="2 3">
    <name type="scientific">Mesorhizobium plurifarium</name>
    <dbReference type="NCBI Taxonomy" id="69974"/>
    <lineage>
        <taxon>Bacteria</taxon>
        <taxon>Pseudomonadati</taxon>
        <taxon>Pseudomonadota</taxon>
        <taxon>Alphaproteobacteria</taxon>
        <taxon>Hyphomicrobiales</taxon>
        <taxon>Phyllobacteriaceae</taxon>
        <taxon>Mesorhizobium</taxon>
    </lineage>
</organism>